<dbReference type="SUPFAM" id="SSF52540">
    <property type="entry name" value="P-loop containing nucleoside triphosphate hydrolases"/>
    <property type="match status" value="1"/>
</dbReference>
<dbReference type="GO" id="GO:0005525">
    <property type="term" value="F:GTP binding"/>
    <property type="evidence" value="ECO:0007669"/>
    <property type="project" value="UniProtKB-UniRule"/>
</dbReference>
<evidence type="ECO:0000256" key="2">
    <source>
        <dbReference type="ARBA" id="ARBA00009638"/>
    </source>
</evidence>
<dbReference type="InterPro" id="IPR030393">
    <property type="entry name" value="G_ENGB_dom"/>
</dbReference>
<dbReference type="Gene3D" id="3.40.50.300">
    <property type="entry name" value="P-loop containing nucleotide triphosphate hydrolases"/>
    <property type="match status" value="1"/>
</dbReference>
<feature type="domain" description="EngB-type G" evidence="11">
    <location>
        <begin position="35"/>
        <end position="209"/>
    </location>
</feature>
<keyword evidence="9 10" id="KW-0131">Cell cycle</keyword>
<dbReference type="InterPro" id="IPR006073">
    <property type="entry name" value="GTP-bd"/>
</dbReference>
<comment type="function">
    <text evidence="10">Necessary for normal cell division and for the maintenance of normal septation.</text>
</comment>
<dbReference type="EMBL" id="CP034852">
    <property type="protein sequence ID" value="QCI26858.1"/>
    <property type="molecule type" value="Genomic_DNA"/>
</dbReference>
<evidence type="ECO:0000256" key="4">
    <source>
        <dbReference type="ARBA" id="ARBA00022723"/>
    </source>
</evidence>
<comment type="cofactor">
    <cofactor evidence="1">
        <name>Mg(2+)</name>
        <dbReference type="ChEBI" id="CHEBI:18420"/>
    </cofactor>
</comment>
<keyword evidence="7 10" id="KW-0342">GTP-binding</keyword>
<evidence type="ECO:0000256" key="8">
    <source>
        <dbReference type="ARBA" id="ARBA00023210"/>
    </source>
</evidence>
<protein>
    <recommendedName>
        <fullName evidence="10">Probable GTP-binding protein EngB</fullName>
    </recommendedName>
</protein>
<evidence type="ECO:0000256" key="10">
    <source>
        <dbReference type="HAMAP-Rule" id="MF_00321"/>
    </source>
</evidence>
<evidence type="ECO:0000256" key="1">
    <source>
        <dbReference type="ARBA" id="ARBA00001946"/>
    </source>
</evidence>
<dbReference type="PROSITE" id="PS51706">
    <property type="entry name" value="G_ENGB"/>
    <property type="match status" value="1"/>
</dbReference>
<evidence type="ECO:0000313" key="13">
    <source>
        <dbReference type="Proteomes" id="UP000298782"/>
    </source>
</evidence>
<dbReference type="OrthoDB" id="9804921at2"/>
<comment type="similarity">
    <text evidence="2 10">Belongs to the TRAFAC class TrmE-Era-EngA-EngB-Septin-like GTPase superfamily. EngB GTPase family.</text>
</comment>
<dbReference type="AlphaFoldDB" id="A0A4D6YMA3"/>
<dbReference type="PANTHER" id="PTHR11649">
    <property type="entry name" value="MSS1/TRME-RELATED GTP-BINDING PROTEIN"/>
    <property type="match status" value="1"/>
</dbReference>
<keyword evidence="8 10" id="KW-0717">Septation</keyword>
<reference evidence="12 13" key="2">
    <citation type="submission" date="2019-05" db="EMBL/GenBank/DDBJ databases">
        <title>Genome evolution of the obligate endosymbiont Buchnera aphidicola.</title>
        <authorList>
            <person name="Moran N.A."/>
        </authorList>
    </citation>
    <scope>NUCLEOTIDE SEQUENCE [LARGE SCALE GENOMIC DNA]</scope>
    <source>
        <strain evidence="12 13">Tca</strain>
    </source>
</reference>
<keyword evidence="3 10" id="KW-0132">Cell division</keyword>
<sequence>MILLLIIRICMIFNSYTSTIFSTSITCMNQLKCDNNIEIAFIGYSNVGKSSMINFLTNQHKLARVSKTPGSTRTINFFKIAKKKYLVDLPGYGYSNFSQNLKNTLKKLIIKYLIYRKSLKAVVLLVDIRRSFRKEDYTIINILNKKNLPILITLTKSDKFSKSIRERKMFKIKKECLLIHKKVSVILFSSTLHLGIFDVKNFLSTYYNT</sequence>
<keyword evidence="5 10" id="KW-0547">Nucleotide-binding</keyword>
<organism evidence="12 13">
    <name type="scientific">Buchnera aphidicola</name>
    <name type="common">Thelaxes californica</name>
    <dbReference type="NCBI Taxonomy" id="1315998"/>
    <lineage>
        <taxon>Bacteria</taxon>
        <taxon>Pseudomonadati</taxon>
        <taxon>Pseudomonadota</taxon>
        <taxon>Gammaproteobacteria</taxon>
        <taxon>Enterobacterales</taxon>
        <taxon>Erwiniaceae</taxon>
        <taxon>Buchnera</taxon>
    </lineage>
</organism>
<keyword evidence="6" id="KW-0460">Magnesium</keyword>
<accession>A0A4D6YMA3</accession>
<keyword evidence="13" id="KW-1185">Reference proteome</keyword>
<reference evidence="12 13" key="1">
    <citation type="submission" date="2018-12" db="EMBL/GenBank/DDBJ databases">
        <authorList>
            <person name="Chong R.A."/>
        </authorList>
    </citation>
    <scope>NUCLEOTIDE SEQUENCE [LARGE SCALE GENOMIC DNA]</scope>
    <source>
        <strain evidence="12 13">Tca</strain>
    </source>
</reference>
<dbReference type="Proteomes" id="UP000298782">
    <property type="component" value="Chromosome"/>
</dbReference>
<dbReference type="GO" id="GO:0000917">
    <property type="term" value="P:division septum assembly"/>
    <property type="evidence" value="ECO:0007669"/>
    <property type="project" value="UniProtKB-KW"/>
</dbReference>
<dbReference type="CDD" id="cd01876">
    <property type="entry name" value="YihA_EngB"/>
    <property type="match status" value="1"/>
</dbReference>
<dbReference type="Pfam" id="PF01926">
    <property type="entry name" value="MMR_HSR1"/>
    <property type="match status" value="1"/>
</dbReference>
<evidence type="ECO:0000313" key="12">
    <source>
        <dbReference type="EMBL" id="QCI26858.1"/>
    </source>
</evidence>
<evidence type="ECO:0000259" key="11">
    <source>
        <dbReference type="PROSITE" id="PS51706"/>
    </source>
</evidence>
<keyword evidence="4" id="KW-0479">Metal-binding</keyword>
<proteinExistence type="inferred from homology"/>
<evidence type="ECO:0000256" key="7">
    <source>
        <dbReference type="ARBA" id="ARBA00023134"/>
    </source>
</evidence>
<dbReference type="GO" id="GO:0046872">
    <property type="term" value="F:metal ion binding"/>
    <property type="evidence" value="ECO:0007669"/>
    <property type="project" value="UniProtKB-KW"/>
</dbReference>
<evidence type="ECO:0000256" key="5">
    <source>
        <dbReference type="ARBA" id="ARBA00022741"/>
    </source>
</evidence>
<name>A0A4D6YMA3_9GAMM</name>
<dbReference type="InterPro" id="IPR019987">
    <property type="entry name" value="GTP-bd_ribosome_bio_YsxC"/>
</dbReference>
<dbReference type="InterPro" id="IPR027417">
    <property type="entry name" value="P-loop_NTPase"/>
</dbReference>
<dbReference type="NCBIfam" id="TIGR03598">
    <property type="entry name" value="GTPase_YsxC"/>
    <property type="match status" value="1"/>
</dbReference>
<dbReference type="PANTHER" id="PTHR11649:SF13">
    <property type="entry name" value="ENGB-TYPE G DOMAIN-CONTAINING PROTEIN"/>
    <property type="match status" value="1"/>
</dbReference>
<evidence type="ECO:0000256" key="9">
    <source>
        <dbReference type="ARBA" id="ARBA00023306"/>
    </source>
</evidence>
<dbReference type="HAMAP" id="MF_00321">
    <property type="entry name" value="GTPase_EngB"/>
    <property type="match status" value="1"/>
</dbReference>
<gene>
    <name evidence="12" type="primary">ysxC</name>
    <name evidence="10" type="synonym">engB</name>
    <name evidence="12" type="ORF">D9V80_01680</name>
</gene>
<evidence type="ECO:0000256" key="6">
    <source>
        <dbReference type="ARBA" id="ARBA00022842"/>
    </source>
</evidence>
<evidence type="ECO:0000256" key="3">
    <source>
        <dbReference type="ARBA" id="ARBA00022618"/>
    </source>
</evidence>
<dbReference type="GO" id="GO:0005829">
    <property type="term" value="C:cytosol"/>
    <property type="evidence" value="ECO:0007669"/>
    <property type="project" value="TreeGrafter"/>
</dbReference>